<sequence>MTAGPAAWRAQAACRGTDPALFYDPHPAAVAAAKTVCASCPVRDACAAHAIAAGEEYGVWGGLAADERPAPQPQREPAPGPAPRISDDELYDLLIDADPDRAALDQLLDHRWLPTATAYKALERAVRLGVVERRGRALFPTRH</sequence>
<comment type="similarity">
    <text evidence="2 11">Belongs to the WhiB family.</text>
</comment>
<dbReference type="GO" id="GO:0046872">
    <property type="term" value="F:metal ion binding"/>
    <property type="evidence" value="ECO:0007669"/>
    <property type="project" value="UniProtKB-KW"/>
</dbReference>
<name>A0A5Q2RJA1_9ACTN</name>
<keyword evidence="5 11" id="KW-0408">Iron</keyword>
<dbReference type="Pfam" id="PF02467">
    <property type="entry name" value="Whib"/>
    <property type="match status" value="1"/>
</dbReference>
<accession>A0A5Q2RJA1</accession>
<feature type="compositionally biased region" description="Pro residues" evidence="12">
    <location>
        <begin position="70"/>
        <end position="82"/>
    </location>
</feature>
<dbReference type="Proteomes" id="UP000334019">
    <property type="component" value="Chromosome"/>
</dbReference>
<gene>
    <name evidence="11" type="primary">whiB</name>
    <name evidence="14" type="ORF">GH723_02695</name>
</gene>
<dbReference type="AlphaFoldDB" id="A0A5Q2RJA1"/>
<comment type="subcellular location">
    <subcellularLocation>
        <location evidence="1 11">Cytoplasm</location>
    </subcellularLocation>
</comment>
<evidence type="ECO:0000256" key="11">
    <source>
        <dbReference type="HAMAP-Rule" id="MF_01479"/>
    </source>
</evidence>
<evidence type="ECO:0000259" key="13">
    <source>
        <dbReference type="PROSITE" id="PS51674"/>
    </source>
</evidence>
<dbReference type="GO" id="GO:0051539">
    <property type="term" value="F:4 iron, 4 sulfur cluster binding"/>
    <property type="evidence" value="ECO:0007669"/>
    <property type="project" value="UniProtKB-UniRule"/>
</dbReference>
<proteinExistence type="inferred from homology"/>
<dbReference type="GO" id="GO:0047134">
    <property type="term" value="F:protein-disulfide reductase [NAD(P)H] activity"/>
    <property type="evidence" value="ECO:0007669"/>
    <property type="project" value="TreeGrafter"/>
</dbReference>
<evidence type="ECO:0000256" key="2">
    <source>
        <dbReference type="ARBA" id="ARBA00006597"/>
    </source>
</evidence>
<evidence type="ECO:0000256" key="3">
    <source>
        <dbReference type="ARBA" id="ARBA00022485"/>
    </source>
</evidence>
<feature type="binding site" evidence="11">
    <location>
        <position position="40"/>
    </location>
    <ligand>
        <name>[4Fe-4S] cluster</name>
        <dbReference type="ChEBI" id="CHEBI:49883"/>
    </ligand>
</feature>
<keyword evidence="7 11" id="KW-0805">Transcription regulation</keyword>
<evidence type="ECO:0000256" key="4">
    <source>
        <dbReference type="ARBA" id="ARBA00022723"/>
    </source>
</evidence>
<evidence type="ECO:0000313" key="15">
    <source>
        <dbReference type="Proteomes" id="UP000334019"/>
    </source>
</evidence>
<keyword evidence="8 11" id="KW-0238">DNA-binding</keyword>
<comment type="PTM">
    <text evidence="11">Upon Fe-S cluster removal intramolecular disulfide bonds are formed.</text>
</comment>
<dbReference type="GO" id="GO:0045454">
    <property type="term" value="P:cell redox homeostasis"/>
    <property type="evidence" value="ECO:0007669"/>
    <property type="project" value="TreeGrafter"/>
</dbReference>
<dbReference type="PANTHER" id="PTHR38839">
    <property type="entry name" value="TRANSCRIPTIONAL REGULATOR WHID-RELATED"/>
    <property type="match status" value="1"/>
</dbReference>
<evidence type="ECO:0000256" key="7">
    <source>
        <dbReference type="ARBA" id="ARBA00023015"/>
    </source>
</evidence>
<keyword evidence="6 11" id="KW-0411">Iron-sulfur</keyword>
<evidence type="ECO:0000256" key="8">
    <source>
        <dbReference type="ARBA" id="ARBA00023125"/>
    </source>
</evidence>
<keyword evidence="11" id="KW-0963">Cytoplasm</keyword>
<organism evidence="14 15">
    <name type="scientific">Actinomarinicola tropica</name>
    <dbReference type="NCBI Taxonomy" id="2789776"/>
    <lineage>
        <taxon>Bacteria</taxon>
        <taxon>Bacillati</taxon>
        <taxon>Actinomycetota</taxon>
        <taxon>Acidimicrobiia</taxon>
        <taxon>Acidimicrobiales</taxon>
        <taxon>Iamiaceae</taxon>
        <taxon>Actinomarinicola</taxon>
    </lineage>
</organism>
<dbReference type="GO" id="GO:0035731">
    <property type="term" value="F:dinitrosyl-iron complex binding"/>
    <property type="evidence" value="ECO:0007669"/>
    <property type="project" value="UniProtKB-UniRule"/>
</dbReference>
<evidence type="ECO:0000256" key="10">
    <source>
        <dbReference type="ARBA" id="ARBA00023163"/>
    </source>
</evidence>
<comment type="function">
    <text evidence="11">Acts as a transcriptional regulator. Probably redox-responsive. The apo- but not holo-form probably binds DNA.</text>
</comment>
<dbReference type="PROSITE" id="PS51674">
    <property type="entry name" value="4FE4S_WBL"/>
    <property type="match status" value="1"/>
</dbReference>
<feature type="binding site" evidence="11">
    <location>
        <position position="14"/>
    </location>
    <ligand>
        <name>[4Fe-4S] cluster</name>
        <dbReference type="ChEBI" id="CHEBI:49883"/>
    </ligand>
</feature>
<dbReference type="EMBL" id="CP045851">
    <property type="protein sequence ID" value="QGG94097.1"/>
    <property type="molecule type" value="Genomic_DNA"/>
</dbReference>
<dbReference type="KEGG" id="atq:GH723_02695"/>
<dbReference type="InterPro" id="IPR003482">
    <property type="entry name" value="Whib"/>
</dbReference>
<evidence type="ECO:0000256" key="6">
    <source>
        <dbReference type="ARBA" id="ARBA00023014"/>
    </source>
</evidence>
<keyword evidence="15" id="KW-1185">Reference proteome</keyword>
<dbReference type="GO" id="GO:0003677">
    <property type="term" value="F:DNA binding"/>
    <property type="evidence" value="ECO:0007669"/>
    <property type="project" value="UniProtKB-UniRule"/>
</dbReference>
<feature type="binding site" evidence="11">
    <location>
        <position position="37"/>
    </location>
    <ligand>
        <name>[4Fe-4S] cluster</name>
        <dbReference type="ChEBI" id="CHEBI:49883"/>
    </ligand>
</feature>
<comment type="cofactor">
    <cofactor evidence="11">
        <name>[4Fe-4S] cluster</name>
        <dbReference type="ChEBI" id="CHEBI:49883"/>
    </cofactor>
    <text evidence="11">Binds 1 [4Fe-4S] cluster per subunit. Following nitrosylation of the [4Fe-4S] cluster binds 1 [4Fe-8(NO)] cluster per subunit.</text>
</comment>
<protein>
    <recommendedName>
        <fullName evidence="11">Transcriptional regulator WhiB</fullName>
    </recommendedName>
</protein>
<keyword evidence="3 11" id="KW-0004">4Fe-4S</keyword>
<keyword evidence="9 11" id="KW-1015">Disulfide bond</keyword>
<evidence type="ECO:0000313" key="14">
    <source>
        <dbReference type="EMBL" id="QGG94097.1"/>
    </source>
</evidence>
<dbReference type="GO" id="GO:0005737">
    <property type="term" value="C:cytoplasm"/>
    <property type="evidence" value="ECO:0007669"/>
    <property type="project" value="UniProtKB-SubCell"/>
</dbReference>
<evidence type="ECO:0000256" key="1">
    <source>
        <dbReference type="ARBA" id="ARBA00004496"/>
    </source>
</evidence>
<dbReference type="InterPro" id="IPR034768">
    <property type="entry name" value="4FE4S_WBL"/>
</dbReference>
<comment type="PTM">
    <text evidence="11">The Fe-S cluster can be nitrosylated by nitric oxide (NO).</text>
</comment>
<keyword evidence="4 11" id="KW-0479">Metal-binding</keyword>
<evidence type="ECO:0000256" key="12">
    <source>
        <dbReference type="SAM" id="MobiDB-lite"/>
    </source>
</evidence>
<feature type="binding site" evidence="11">
    <location>
        <position position="46"/>
    </location>
    <ligand>
        <name>[4Fe-4S] cluster</name>
        <dbReference type="ChEBI" id="CHEBI:49883"/>
    </ligand>
</feature>
<evidence type="ECO:0000256" key="9">
    <source>
        <dbReference type="ARBA" id="ARBA00023157"/>
    </source>
</evidence>
<feature type="domain" description="4Fe-4S Wbl-type" evidence="13">
    <location>
        <begin position="13"/>
        <end position="70"/>
    </location>
</feature>
<dbReference type="GO" id="GO:0045892">
    <property type="term" value="P:negative regulation of DNA-templated transcription"/>
    <property type="evidence" value="ECO:0007669"/>
    <property type="project" value="TreeGrafter"/>
</dbReference>
<dbReference type="HAMAP" id="MF_01479">
    <property type="entry name" value="WhiB"/>
    <property type="match status" value="1"/>
</dbReference>
<reference evidence="14 15" key="1">
    <citation type="submission" date="2019-11" db="EMBL/GenBank/DDBJ databases">
        <authorList>
            <person name="He Y."/>
        </authorList>
    </citation>
    <scope>NUCLEOTIDE SEQUENCE [LARGE SCALE GENOMIC DNA]</scope>
    <source>
        <strain evidence="14 15">SCSIO 58843</strain>
    </source>
</reference>
<feature type="region of interest" description="Disordered" evidence="12">
    <location>
        <begin position="63"/>
        <end position="86"/>
    </location>
</feature>
<evidence type="ECO:0000256" key="5">
    <source>
        <dbReference type="ARBA" id="ARBA00023004"/>
    </source>
</evidence>
<keyword evidence="10 11" id="KW-0804">Transcription</keyword>